<accession>A0A0E0C3Z1</accession>
<dbReference type="Proteomes" id="UP000008021">
    <property type="component" value="Chromosome 1"/>
</dbReference>
<feature type="region of interest" description="Disordered" evidence="6">
    <location>
        <begin position="250"/>
        <end position="269"/>
    </location>
</feature>
<dbReference type="InterPro" id="IPR002068">
    <property type="entry name" value="A-crystallin/Hsp20_dom"/>
</dbReference>
<dbReference type="EnsemblPlants" id="OMERI01G19200.1">
    <property type="protein sequence ID" value="OMERI01G19200.1"/>
    <property type="gene ID" value="OMERI01G19200"/>
</dbReference>
<sequence>MRALPRSIDHGAAAEQHRSSLVHLISRSVKDYAELAALGKLGAMAEQQQQRDGDFEPVYEWLDAGGHYLLRVHVPEFKKEDFQVHVDPAGRLTVRGQHGGLRLNKVFQLPPTCNLDAITGRLEASVLVLTVPKKPATTAAAAATLPPKAKQEEEEKETKKADEHDVAGTPPPPPPTTMTTDHKGLKTDGDQAEPRTQLAAREKKEEPPKATAPAGGAAARERHDEEEKARAEHKARLSREADKRIEAARARLAAQQAASRPAPAPAPAPEKTAAWWMERAAEEGMKLAEAIGKNKEVVATAVAAFALGVFVSTKLFSRSN</sequence>
<feature type="compositionally biased region" description="Low complexity" evidence="6">
    <location>
        <begin position="209"/>
        <end position="218"/>
    </location>
</feature>
<organism evidence="8">
    <name type="scientific">Oryza meridionalis</name>
    <dbReference type="NCBI Taxonomy" id="40149"/>
    <lineage>
        <taxon>Eukaryota</taxon>
        <taxon>Viridiplantae</taxon>
        <taxon>Streptophyta</taxon>
        <taxon>Embryophyta</taxon>
        <taxon>Tracheophyta</taxon>
        <taxon>Spermatophyta</taxon>
        <taxon>Magnoliopsida</taxon>
        <taxon>Liliopsida</taxon>
        <taxon>Poales</taxon>
        <taxon>Poaceae</taxon>
        <taxon>BOP clade</taxon>
        <taxon>Oryzoideae</taxon>
        <taxon>Oryzeae</taxon>
        <taxon>Oryzinae</taxon>
        <taxon>Oryza</taxon>
    </lineage>
</organism>
<evidence type="ECO:0000313" key="8">
    <source>
        <dbReference type="EnsemblPlants" id="OMERI01G19200.1"/>
    </source>
</evidence>
<evidence type="ECO:0000256" key="4">
    <source>
        <dbReference type="PROSITE-ProRule" id="PRU00285"/>
    </source>
</evidence>
<dbReference type="PANTHER" id="PTHR43670:SF7">
    <property type="entry name" value="OS01G0588000 PROTEIN"/>
    <property type="match status" value="1"/>
</dbReference>
<keyword evidence="2" id="KW-1003">Cell membrane</keyword>
<reference evidence="8" key="1">
    <citation type="submission" date="2015-04" db="UniProtKB">
        <authorList>
            <consortium name="EnsemblPlants"/>
        </authorList>
    </citation>
    <scope>IDENTIFICATION</scope>
</reference>
<dbReference type="Gene3D" id="2.60.40.790">
    <property type="match status" value="1"/>
</dbReference>
<proteinExistence type="inferred from homology"/>
<evidence type="ECO:0000256" key="6">
    <source>
        <dbReference type="SAM" id="MobiDB-lite"/>
    </source>
</evidence>
<dbReference type="PANTHER" id="PTHR43670">
    <property type="entry name" value="HEAT SHOCK PROTEIN 26"/>
    <property type="match status" value="1"/>
</dbReference>
<dbReference type="CDD" id="cd06464">
    <property type="entry name" value="ACD_sHsps-like"/>
    <property type="match status" value="1"/>
</dbReference>
<feature type="domain" description="SHSP" evidence="7">
    <location>
        <begin position="49"/>
        <end position="148"/>
    </location>
</feature>
<name>A0A0E0C3Z1_9ORYZ</name>
<dbReference type="Pfam" id="PF00011">
    <property type="entry name" value="HSP20"/>
    <property type="match status" value="1"/>
</dbReference>
<dbReference type="STRING" id="40149.A0A0E0C3Z1"/>
<protein>
    <recommendedName>
        <fullName evidence="7">SHSP domain-containing protein</fullName>
    </recommendedName>
</protein>
<feature type="compositionally biased region" description="Low complexity" evidence="6">
    <location>
        <begin position="250"/>
        <end position="261"/>
    </location>
</feature>
<dbReference type="AlphaFoldDB" id="A0A0E0C3Z1"/>
<feature type="compositionally biased region" description="Low complexity" evidence="6">
    <location>
        <begin position="136"/>
        <end position="148"/>
    </location>
</feature>
<keyword evidence="3" id="KW-0611">Plant defense</keyword>
<dbReference type="PROSITE" id="PS01031">
    <property type="entry name" value="SHSP"/>
    <property type="match status" value="1"/>
</dbReference>
<evidence type="ECO:0000256" key="2">
    <source>
        <dbReference type="ARBA" id="ARBA00022475"/>
    </source>
</evidence>
<evidence type="ECO:0000256" key="5">
    <source>
        <dbReference type="RuleBase" id="RU003616"/>
    </source>
</evidence>
<dbReference type="SUPFAM" id="SSF49764">
    <property type="entry name" value="HSP20-like chaperones"/>
    <property type="match status" value="1"/>
</dbReference>
<reference evidence="8" key="2">
    <citation type="submission" date="2018-05" db="EMBL/GenBank/DDBJ databases">
        <title>OmerRS3 (Oryza meridionalis Reference Sequence Version 3).</title>
        <authorList>
            <person name="Zhang J."/>
            <person name="Kudrna D."/>
            <person name="Lee S."/>
            <person name="Talag J."/>
            <person name="Welchert J."/>
            <person name="Wing R.A."/>
        </authorList>
    </citation>
    <scope>NUCLEOTIDE SEQUENCE [LARGE SCALE GENOMIC DNA]</scope>
    <source>
        <strain evidence="8">cv. OR44</strain>
    </source>
</reference>
<dbReference type="Gramene" id="OMERI01G19200.1">
    <property type="protein sequence ID" value="OMERI01G19200.1"/>
    <property type="gene ID" value="OMERI01G19200"/>
</dbReference>
<feature type="compositionally biased region" description="Basic and acidic residues" evidence="6">
    <location>
        <begin position="149"/>
        <end position="166"/>
    </location>
</feature>
<feature type="compositionally biased region" description="Basic and acidic residues" evidence="6">
    <location>
        <begin position="219"/>
        <end position="240"/>
    </location>
</feature>
<evidence type="ECO:0000313" key="9">
    <source>
        <dbReference type="Proteomes" id="UP000008021"/>
    </source>
</evidence>
<feature type="compositionally biased region" description="Basic and acidic residues" evidence="6">
    <location>
        <begin position="180"/>
        <end position="193"/>
    </location>
</feature>
<dbReference type="HOGENOM" id="CLU_064389_1_0_1"/>
<dbReference type="GO" id="GO:0006952">
    <property type="term" value="P:defense response"/>
    <property type="evidence" value="ECO:0007669"/>
    <property type="project" value="UniProtKB-KW"/>
</dbReference>
<feature type="region of interest" description="Disordered" evidence="6">
    <location>
        <begin position="136"/>
        <end position="240"/>
    </location>
</feature>
<comment type="similarity">
    <text evidence="4 5">Belongs to the small heat shock protein (HSP20) family.</text>
</comment>
<keyword evidence="2" id="KW-0472">Membrane</keyword>
<dbReference type="InterPro" id="IPR008978">
    <property type="entry name" value="HSP20-like_chaperone"/>
</dbReference>
<evidence type="ECO:0000256" key="1">
    <source>
        <dbReference type="ARBA" id="ARBA00004162"/>
    </source>
</evidence>
<evidence type="ECO:0000256" key="3">
    <source>
        <dbReference type="ARBA" id="ARBA00022821"/>
    </source>
</evidence>
<dbReference type="GO" id="GO:0005886">
    <property type="term" value="C:plasma membrane"/>
    <property type="evidence" value="ECO:0007669"/>
    <property type="project" value="UniProtKB-SubCell"/>
</dbReference>
<evidence type="ECO:0000259" key="7">
    <source>
        <dbReference type="PROSITE" id="PS01031"/>
    </source>
</evidence>
<comment type="subcellular location">
    <subcellularLocation>
        <location evidence="1">Cell membrane</location>
        <topology evidence="1">Single-pass membrane protein</topology>
    </subcellularLocation>
</comment>
<dbReference type="eggNOG" id="KOG0710">
    <property type="taxonomic scope" value="Eukaryota"/>
</dbReference>
<dbReference type="GO" id="GO:0034605">
    <property type="term" value="P:cellular response to heat"/>
    <property type="evidence" value="ECO:0007669"/>
    <property type="project" value="TreeGrafter"/>
</dbReference>
<keyword evidence="9" id="KW-1185">Reference proteome</keyword>